<name>A0A369WC88_9GAMM</name>
<dbReference type="PANTHER" id="PTHR34351">
    <property type="entry name" value="SLR1927 PROTEIN-RELATED"/>
    <property type="match status" value="1"/>
</dbReference>
<comment type="caution">
    <text evidence="3">The sequence shown here is derived from an EMBL/GenBank/DDBJ whole genome shotgun (WGS) entry which is preliminary data.</text>
</comment>
<protein>
    <submittedName>
        <fullName evidence="3">DUF58 domain-containing protein</fullName>
    </submittedName>
</protein>
<accession>A0A369WC88</accession>
<evidence type="ECO:0000256" key="1">
    <source>
        <dbReference type="SAM" id="MobiDB-lite"/>
    </source>
</evidence>
<dbReference type="AlphaFoldDB" id="A0A369WC88"/>
<keyword evidence="2" id="KW-0472">Membrane</keyword>
<feature type="region of interest" description="Disordered" evidence="1">
    <location>
        <begin position="182"/>
        <end position="201"/>
    </location>
</feature>
<keyword evidence="4" id="KW-1185">Reference proteome</keyword>
<gene>
    <name evidence="3" type="ORF">DV711_16780</name>
</gene>
<sequence>MAMTLLGKRLRKQPGGPRRRIRPTANGGLFLVCLLVIFLLAINHSNNLLFTFCFLLGSLLIISFWSNLRNLRGIRGQCAGVEPVHAGQSLRYGVVLQGRDTAKRHQLQLGDQPALLSLQGDQHQRVELSVETRQRGDYPASMLRLSSCWPLGLFQGSVVLCQLPEALVYPRAEQLQELQLRSEGEQAHRRDGTDSLSGLKEYQPGDNLRRVHWRALARNDQLQVKQFDGEEGLPSGWLHWEDTAGLGHEARIRCLTHWVLDSFNRGLEFGLRLPGLRIEPAAGAPQLHRCLSALARIPEAGR</sequence>
<reference evidence="3 4" key="1">
    <citation type="submission" date="2018-07" db="EMBL/GenBank/DDBJ databases">
        <title>Motiliproteus coralliicola sp. nov., a bacterium isolated from Coral.</title>
        <authorList>
            <person name="Wang G."/>
        </authorList>
    </citation>
    <scope>NUCLEOTIDE SEQUENCE [LARGE SCALE GENOMIC DNA]</scope>
    <source>
        <strain evidence="3 4">C34</strain>
    </source>
</reference>
<evidence type="ECO:0000313" key="4">
    <source>
        <dbReference type="Proteomes" id="UP000253769"/>
    </source>
</evidence>
<feature type="transmembrane region" description="Helical" evidence="2">
    <location>
        <begin position="21"/>
        <end position="42"/>
    </location>
</feature>
<keyword evidence="2" id="KW-1133">Transmembrane helix</keyword>
<dbReference type="PANTHER" id="PTHR34351:SF1">
    <property type="entry name" value="SLR1927 PROTEIN"/>
    <property type="match status" value="1"/>
</dbReference>
<dbReference type="OrthoDB" id="5298497at2"/>
<dbReference type="EMBL" id="QQOH01000005">
    <property type="protein sequence ID" value="RDE18314.1"/>
    <property type="molecule type" value="Genomic_DNA"/>
</dbReference>
<evidence type="ECO:0000313" key="3">
    <source>
        <dbReference type="EMBL" id="RDE18314.1"/>
    </source>
</evidence>
<feature type="compositionally biased region" description="Basic and acidic residues" evidence="1">
    <location>
        <begin position="182"/>
        <end position="193"/>
    </location>
</feature>
<keyword evidence="2" id="KW-0812">Transmembrane</keyword>
<organism evidence="3 4">
    <name type="scientific">Motiliproteus coralliicola</name>
    <dbReference type="NCBI Taxonomy" id="2283196"/>
    <lineage>
        <taxon>Bacteria</taxon>
        <taxon>Pseudomonadati</taxon>
        <taxon>Pseudomonadota</taxon>
        <taxon>Gammaproteobacteria</taxon>
        <taxon>Oceanospirillales</taxon>
        <taxon>Oceanospirillaceae</taxon>
        <taxon>Motiliproteus</taxon>
    </lineage>
</organism>
<proteinExistence type="predicted"/>
<feature type="transmembrane region" description="Helical" evidence="2">
    <location>
        <begin position="48"/>
        <end position="65"/>
    </location>
</feature>
<dbReference type="Proteomes" id="UP000253769">
    <property type="component" value="Unassembled WGS sequence"/>
</dbReference>
<evidence type="ECO:0000256" key="2">
    <source>
        <dbReference type="SAM" id="Phobius"/>
    </source>
</evidence>